<feature type="non-terminal residue" evidence="1">
    <location>
        <position position="184"/>
    </location>
</feature>
<dbReference type="EMBL" id="KN826439">
    <property type="protein sequence ID" value="KIK78894.1"/>
    <property type="molecule type" value="Genomic_DNA"/>
</dbReference>
<dbReference type="InParanoid" id="A0A0D0DDP8"/>
<evidence type="ECO:0000313" key="2">
    <source>
        <dbReference type="Proteomes" id="UP000054538"/>
    </source>
</evidence>
<sequence length="184" mass="22087">MITDEDHDNIRAYQLKIMCNMPRRVFNHMCRAFQHKMDLDSEWVILHRLAVLAAVDPEMYHCCMNSCIAYTLKYLHHESCPFCREPRYGKGGRPRRIFYYIPLIPRLRAFFQNTEMIKQLLYRSSFHHQDGLIRDIFDSKWYHTLLEQNVVVDGVKHDHKYFSGKHDLAFSLATDGFLLFNRKR</sequence>
<gene>
    <name evidence="1" type="ORF">PAXRUDRAFT_162797</name>
</gene>
<reference evidence="1 2" key="1">
    <citation type="submission" date="2014-04" db="EMBL/GenBank/DDBJ databases">
        <authorList>
            <consortium name="DOE Joint Genome Institute"/>
            <person name="Kuo A."/>
            <person name="Kohler A."/>
            <person name="Jargeat P."/>
            <person name="Nagy L.G."/>
            <person name="Floudas D."/>
            <person name="Copeland A."/>
            <person name="Barry K.W."/>
            <person name="Cichocki N."/>
            <person name="Veneault-Fourrey C."/>
            <person name="LaButti K."/>
            <person name="Lindquist E.A."/>
            <person name="Lipzen A."/>
            <person name="Lundell T."/>
            <person name="Morin E."/>
            <person name="Murat C."/>
            <person name="Sun H."/>
            <person name="Tunlid A."/>
            <person name="Henrissat B."/>
            <person name="Grigoriev I.V."/>
            <person name="Hibbett D.S."/>
            <person name="Martin F."/>
            <person name="Nordberg H.P."/>
            <person name="Cantor M.N."/>
            <person name="Hua S.X."/>
        </authorList>
    </citation>
    <scope>NUCLEOTIDE SEQUENCE [LARGE SCALE GENOMIC DNA]</scope>
    <source>
        <strain evidence="1 2">Ve08.2h10</strain>
    </source>
</reference>
<keyword evidence="2" id="KW-1185">Reference proteome</keyword>
<dbReference type="HOGENOM" id="CLU_007337_2_0_1"/>
<dbReference type="OrthoDB" id="3257409at2759"/>
<dbReference type="Proteomes" id="UP000054538">
    <property type="component" value="Unassembled WGS sequence"/>
</dbReference>
<organism evidence="1 2">
    <name type="scientific">Paxillus rubicundulus Ve08.2h10</name>
    <dbReference type="NCBI Taxonomy" id="930991"/>
    <lineage>
        <taxon>Eukaryota</taxon>
        <taxon>Fungi</taxon>
        <taxon>Dikarya</taxon>
        <taxon>Basidiomycota</taxon>
        <taxon>Agaricomycotina</taxon>
        <taxon>Agaricomycetes</taxon>
        <taxon>Agaricomycetidae</taxon>
        <taxon>Boletales</taxon>
        <taxon>Paxilineae</taxon>
        <taxon>Paxillaceae</taxon>
        <taxon>Paxillus</taxon>
    </lineage>
</organism>
<reference evidence="2" key="2">
    <citation type="submission" date="2015-01" db="EMBL/GenBank/DDBJ databases">
        <title>Evolutionary Origins and Diversification of the Mycorrhizal Mutualists.</title>
        <authorList>
            <consortium name="DOE Joint Genome Institute"/>
            <consortium name="Mycorrhizal Genomics Consortium"/>
            <person name="Kohler A."/>
            <person name="Kuo A."/>
            <person name="Nagy L.G."/>
            <person name="Floudas D."/>
            <person name="Copeland A."/>
            <person name="Barry K.W."/>
            <person name="Cichocki N."/>
            <person name="Veneault-Fourrey C."/>
            <person name="LaButti K."/>
            <person name="Lindquist E.A."/>
            <person name="Lipzen A."/>
            <person name="Lundell T."/>
            <person name="Morin E."/>
            <person name="Murat C."/>
            <person name="Riley R."/>
            <person name="Ohm R."/>
            <person name="Sun H."/>
            <person name="Tunlid A."/>
            <person name="Henrissat B."/>
            <person name="Grigoriev I.V."/>
            <person name="Hibbett D.S."/>
            <person name="Martin F."/>
        </authorList>
    </citation>
    <scope>NUCLEOTIDE SEQUENCE [LARGE SCALE GENOMIC DNA]</scope>
    <source>
        <strain evidence="2">Ve08.2h10</strain>
    </source>
</reference>
<dbReference type="AlphaFoldDB" id="A0A0D0DDP8"/>
<protein>
    <submittedName>
        <fullName evidence="1">Uncharacterized protein</fullName>
    </submittedName>
</protein>
<name>A0A0D0DDP8_9AGAM</name>
<evidence type="ECO:0000313" key="1">
    <source>
        <dbReference type="EMBL" id="KIK78894.1"/>
    </source>
</evidence>
<accession>A0A0D0DDP8</accession>
<proteinExistence type="predicted"/>